<gene>
    <name evidence="5" type="ORF">GOZ95_09495</name>
</gene>
<keyword evidence="2" id="KW-0238">DNA-binding</keyword>
<dbReference type="InterPro" id="IPR009057">
    <property type="entry name" value="Homeodomain-like_sf"/>
</dbReference>
<evidence type="ECO:0000256" key="2">
    <source>
        <dbReference type="ARBA" id="ARBA00023125"/>
    </source>
</evidence>
<keyword evidence="1" id="KW-0805">Transcription regulation</keyword>
<dbReference type="EMBL" id="WPHM01000004">
    <property type="protein sequence ID" value="MUZ57685.1"/>
    <property type="molecule type" value="Genomic_DNA"/>
</dbReference>
<dbReference type="InterPro" id="IPR018060">
    <property type="entry name" value="HTH_AraC"/>
</dbReference>
<accession>A0AAE5AW34</accession>
<evidence type="ECO:0000256" key="1">
    <source>
        <dbReference type="ARBA" id="ARBA00023015"/>
    </source>
</evidence>
<dbReference type="GO" id="GO:0043565">
    <property type="term" value="F:sequence-specific DNA binding"/>
    <property type="evidence" value="ECO:0007669"/>
    <property type="project" value="InterPro"/>
</dbReference>
<proteinExistence type="predicted"/>
<dbReference type="Pfam" id="PF12833">
    <property type="entry name" value="HTH_18"/>
    <property type="match status" value="1"/>
</dbReference>
<dbReference type="PROSITE" id="PS01124">
    <property type="entry name" value="HTH_ARAC_FAMILY_2"/>
    <property type="match status" value="1"/>
</dbReference>
<dbReference type="PANTHER" id="PTHR46796:SF6">
    <property type="entry name" value="ARAC SUBFAMILY"/>
    <property type="match status" value="1"/>
</dbReference>
<comment type="caution">
    <text evidence="5">The sequence shown here is derived from an EMBL/GenBank/DDBJ whole genome shotgun (WGS) entry which is preliminary data.</text>
</comment>
<dbReference type="InterPro" id="IPR050204">
    <property type="entry name" value="AraC_XylS_family_regulators"/>
</dbReference>
<dbReference type="SUPFAM" id="SSF46689">
    <property type="entry name" value="Homeodomain-like"/>
    <property type="match status" value="1"/>
</dbReference>
<dbReference type="Pfam" id="PF14525">
    <property type="entry name" value="AraC_binding_2"/>
    <property type="match status" value="1"/>
</dbReference>
<keyword evidence="3" id="KW-0804">Transcription</keyword>
<protein>
    <submittedName>
        <fullName evidence="5">Helix-turn-helix domain-containing protein</fullName>
    </submittedName>
</protein>
<dbReference type="InterPro" id="IPR018062">
    <property type="entry name" value="HTH_AraC-typ_CS"/>
</dbReference>
<sequence>MAGDTPTLLFEVNTRKMSLQSALEFWQESAGSMYDVKIFQPDAFHTAHSTVRFGGLLLTHCASVAQKLSRSSYRIGTDGYDHFTVQFFLAGQWSRQDGRREEKAGPGDLIIHDTAQTHAGAASDFVNVTLFVPRSLLAPLLNSPDEQNMRVLAADDPMVGLLRNHVSNLWRALPLLSERQAAALAMPTTQLVAAVLNGGSREDTIQGVATAQLAEIRHYIQAHIWDKDLSAGRIAMAFGISPRKLAYLFSGWGGVMSYVQRQRLELARRALRDPAQVHKSIADVGLEHGFIYAHNFTRAFQRVYGLTPREVRSMAQKSWIVGISGSHSWFDRAARWGR</sequence>
<evidence type="ECO:0000313" key="6">
    <source>
        <dbReference type="Proteomes" id="UP000436692"/>
    </source>
</evidence>
<dbReference type="Proteomes" id="UP000436692">
    <property type="component" value="Unassembled WGS sequence"/>
</dbReference>
<dbReference type="InterPro" id="IPR035418">
    <property type="entry name" value="AraC-bd_2"/>
</dbReference>
<evidence type="ECO:0000259" key="4">
    <source>
        <dbReference type="PROSITE" id="PS01124"/>
    </source>
</evidence>
<evidence type="ECO:0000256" key="3">
    <source>
        <dbReference type="ARBA" id="ARBA00023163"/>
    </source>
</evidence>
<dbReference type="AlphaFoldDB" id="A0AAE5AW34"/>
<evidence type="ECO:0000313" key="5">
    <source>
        <dbReference type="EMBL" id="MUZ57685.1"/>
    </source>
</evidence>
<dbReference type="SMART" id="SM00342">
    <property type="entry name" value="HTH_ARAC"/>
    <property type="match status" value="1"/>
</dbReference>
<feature type="domain" description="HTH araC/xylS-type" evidence="4">
    <location>
        <begin position="214"/>
        <end position="314"/>
    </location>
</feature>
<dbReference type="PANTHER" id="PTHR46796">
    <property type="entry name" value="HTH-TYPE TRANSCRIPTIONAL ACTIVATOR RHAS-RELATED"/>
    <property type="match status" value="1"/>
</dbReference>
<reference evidence="5 6" key="1">
    <citation type="submission" date="2019-12" db="EMBL/GenBank/DDBJ databases">
        <title>Whole-genome sequencing of Allorhizobium vitis.</title>
        <authorList>
            <person name="Gan H.M."/>
            <person name="Szegedi E."/>
            <person name="Burr T."/>
            <person name="Savka M.A."/>
        </authorList>
    </citation>
    <scope>NUCLEOTIDE SEQUENCE [LARGE SCALE GENOMIC DNA]</scope>
    <source>
        <strain evidence="5 6">CG989</strain>
    </source>
</reference>
<dbReference type="GO" id="GO:0003700">
    <property type="term" value="F:DNA-binding transcription factor activity"/>
    <property type="evidence" value="ECO:0007669"/>
    <property type="project" value="InterPro"/>
</dbReference>
<dbReference type="Gene3D" id="1.10.10.60">
    <property type="entry name" value="Homeodomain-like"/>
    <property type="match status" value="1"/>
</dbReference>
<dbReference type="PROSITE" id="PS00041">
    <property type="entry name" value="HTH_ARAC_FAMILY_1"/>
    <property type="match status" value="1"/>
</dbReference>
<name>A0AAE5AW34_AGRVI</name>
<organism evidence="5 6">
    <name type="scientific">Agrobacterium vitis</name>
    <name type="common">Rhizobium vitis</name>
    <dbReference type="NCBI Taxonomy" id="373"/>
    <lineage>
        <taxon>Bacteria</taxon>
        <taxon>Pseudomonadati</taxon>
        <taxon>Pseudomonadota</taxon>
        <taxon>Alphaproteobacteria</taxon>
        <taxon>Hyphomicrobiales</taxon>
        <taxon>Rhizobiaceae</taxon>
        <taxon>Rhizobium/Agrobacterium group</taxon>
        <taxon>Agrobacterium</taxon>
    </lineage>
</organism>